<evidence type="ECO:0000256" key="2">
    <source>
        <dbReference type="ARBA" id="ARBA00023015"/>
    </source>
</evidence>
<dbReference type="GO" id="GO:0003677">
    <property type="term" value="F:DNA binding"/>
    <property type="evidence" value="ECO:0007669"/>
    <property type="project" value="UniProtKB-KW"/>
</dbReference>
<name>A0A428N0R8_9BACI</name>
<sequence length="161" mass="19108">MQDYQWSYHSYMNLLRGVLKVMEEDWQKTAQELGITQAEQHILWILYMEDQATMSRVADIGLWDLSTVMQIIKRLREKQLVKIEKNDNDLRVSYVSLTTEGEAVRESSSNKSHHLLDFLNDYGEKSDEHRAMLEEFHHFLEEVNAQFHGREFVDWVAKTKS</sequence>
<evidence type="ECO:0000313" key="6">
    <source>
        <dbReference type="EMBL" id="RSL32010.1"/>
    </source>
</evidence>
<keyword evidence="3" id="KW-0238">DNA-binding</keyword>
<dbReference type="SMART" id="SM00347">
    <property type="entry name" value="HTH_MARR"/>
    <property type="match status" value="1"/>
</dbReference>
<keyword evidence="7" id="KW-1185">Reference proteome</keyword>
<comment type="caution">
    <text evidence="6">The sequence shown here is derived from an EMBL/GenBank/DDBJ whole genome shotgun (WGS) entry which is preliminary data.</text>
</comment>
<dbReference type="AlphaFoldDB" id="A0A428N0R8"/>
<dbReference type="PANTHER" id="PTHR42756:SF1">
    <property type="entry name" value="TRANSCRIPTIONAL REPRESSOR OF EMRAB OPERON"/>
    <property type="match status" value="1"/>
</dbReference>
<dbReference type="RefSeq" id="WP_125557423.1">
    <property type="nucleotide sequence ID" value="NZ_RBVX01000018.1"/>
</dbReference>
<dbReference type="InterPro" id="IPR000835">
    <property type="entry name" value="HTH_MarR-typ"/>
</dbReference>
<feature type="domain" description="HTH marR-type" evidence="5">
    <location>
        <begin position="8"/>
        <end position="145"/>
    </location>
</feature>
<comment type="similarity">
    <text evidence="1">Belongs to the BlaI transcriptional regulatory family.</text>
</comment>
<evidence type="ECO:0000256" key="4">
    <source>
        <dbReference type="ARBA" id="ARBA00023163"/>
    </source>
</evidence>
<keyword evidence="2" id="KW-0805">Transcription regulation</keyword>
<evidence type="ECO:0000313" key="7">
    <source>
        <dbReference type="Proteomes" id="UP000275076"/>
    </source>
</evidence>
<accession>A0A428N0R8</accession>
<dbReference type="InterPro" id="IPR005650">
    <property type="entry name" value="BlaI_family"/>
</dbReference>
<dbReference type="PROSITE" id="PS50995">
    <property type="entry name" value="HTH_MARR_2"/>
    <property type="match status" value="1"/>
</dbReference>
<dbReference type="InterPro" id="IPR036388">
    <property type="entry name" value="WH-like_DNA-bd_sf"/>
</dbReference>
<evidence type="ECO:0000259" key="5">
    <source>
        <dbReference type="PROSITE" id="PS50995"/>
    </source>
</evidence>
<dbReference type="Proteomes" id="UP000275076">
    <property type="component" value="Unassembled WGS sequence"/>
</dbReference>
<dbReference type="PANTHER" id="PTHR42756">
    <property type="entry name" value="TRANSCRIPTIONAL REGULATOR, MARR"/>
    <property type="match status" value="1"/>
</dbReference>
<dbReference type="GO" id="GO:0003700">
    <property type="term" value="F:DNA-binding transcription factor activity"/>
    <property type="evidence" value="ECO:0007669"/>
    <property type="project" value="InterPro"/>
</dbReference>
<dbReference type="SUPFAM" id="SSF46785">
    <property type="entry name" value="Winged helix' DNA-binding domain"/>
    <property type="match status" value="1"/>
</dbReference>
<gene>
    <name evidence="6" type="ORF">D7Z54_17575</name>
</gene>
<dbReference type="Gene3D" id="1.10.10.10">
    <property type="entry name" value="Winged helix-like DNA-binding domain superfamily/Winged helix DNA-binding domain"/>
    <property type="match status" value="1"/>
</dbReference>
<evidence type="ECO:0000256" key="1">
    <source>
        <dbReference type="ARBA" id="ARBA00011046"/>
    </source>
</evidence>
<keyword evidence="4" id="KW-0804">Transcription</keyword>
<dbReference type="OrthoDB" id="9799747at2"/>
<reference evidence="6 7" key="1">
    <citation type="submission" date="2018-10" db="EMBL/GenBank/DDBJ databases">
        <title>Draft genome sequence of Bacillus salarius IM0101, isolated from a hypersaline soil in Inner Mongolia, China.</title>
        <authorList>
            <person name="Yamprayoonswat W."/>
            <person name="Boonvisut S."/>
            <person name="Jumpathong W."/>
            <person name="Sittihan S."/>
            <person name="Ruangsuj P."/>
            <person name="Wanthongcharoen S."/>
            <person name="Thongpramul N."/>
            <person name="Pimmason S."/>
            <person name="Yu B."/>
            <person name="Yasawong M."/>
        </authorList>
    </citation>
    <scope>NUCLEOTIDE SEQUENCE [LARGE SCALE GENOMIC DNA]</scope>
    <source>
        <strain evidence="6 7">IM0101</strain>
    </source>
</reference>
<dbReference type="InterPro" id="IPR036390">
    <property type="entry name" value="WH_DNA-bd_sf"/>
</dbReference>
<evidence type="ECO:0000256" key="3">
    <source>
        <dbReference type="ARBA" id="ARBA00023125"/>
    </source>
</evidence>
<dbReference type="GO" id="GO:0045892">
    <property type="term" value="P:negative regulation of DNA-templated transcription"/>
    <property type="evidence" value="ECO:0007669"/>
    <property type="project" value="InterPro"/>
</dbReference>
<organism evidence="6 7">
    <name type="scientific">Salibacterium salarium</name>
    <dbReference type="NCBI Taxonomy" id="284579"/>
    <lineage>
        <taxon>Bacteria</taxon>
        <taxon>Bacillati</taxon>
        <taxon>Bacillota</taxon>
        <taxon>Bacilli</taxon>
        <taxon>Bacillales</taxon>
        <taxon>Bacillaceae</taxon>
    </lineage>
</organism>
<protein>
    <submittedName>
        <fullName evidence="6">MarR family transcriptional regulator</fullName>
    </submittedName>
</protein>
<dbReference type="Pfam" id="PF03965">
    <property type="entry name" value="Penicillinase_R"/>
    <property type="match status" value="1"/>
</dbReference>
<dbReference type="EMBL" id="RBVX01000018">
    <property type="protein sequence ID" value="RSL32010.1"/>
    <property type="molecule type" value="Genomic_DNA"/>
</dbReference>
<proteinExistence type="inferred from homology"/>